<dbReference type="Gene3D" id="3.40.50.620">
    <property type="entry name" value="HUPs"/>
    <property type="match status" value="1"/>
</dbReference>
<dbReference type="PANTHER" id="PTHR43033">
    <property type="entry name" value="TRNA(ILE)-LYSIDINE SYNTHASE-RELATED"/>
    <property type="match status" value="1"/>
</dbReference>
<dbReference type="GO" id="GO:0006400">
    <property type="term" value="P:tRNA modification"/>
    <property type="evidence" value="ECO:0007669"/>
    <property type="project" value="UniProtKB-UniRule"/>
</dbReference>
<keyword evidence="2 8" id="KW-0963">Cytoplasm</keyword>
<comment type="catalytic activity">
    <reaction evidence="7 8">
        <text>cytidine(34) in tRNA(Ile2) + L-lysine + ATP = lysidine(34) in tRNA(Ile2) + AMP + diphosphate + H(+)</text>
        <dbReference type="Rhea" id="RHEA:43744"/>
        <dbReference type="Rhea" id="RHEA-COMP:10625"/>
        <dbReference type="Rhea" id="RHEA-COMP:10670"/>
        <dbReference type="ChEBI" id="CHEBI:15378"/>
        <dbReference type="ChEBI" id="CHEBI:30616"/>
        <dbReference type="ChEBI" id="CHEBI:32551"/>
        <dbReference type="ChEBI" id="CHEBI:33019"/>
        <dbReference type="ChEBI" id="CHEBI:82748"/>
        <dbReference type="ChEBI" id="CHEBI:83665"/>
        <dbReference type="ChEBI" id="CHEBI:456215"/>
        <dbReference type="EC" id="6.3.4.19"/>
    </reaction>
</comment>
<dbReference type="InterPro" id="IPR011063">
    <property type="entry name" value="TilS/TtcA_N"/>
</dbReference>
<name>A0A923LL95_9FIRM</name>
<dbReference type="RefSeq" id="WP_186865949.1">
    <property type="nucleotide sequence ID" value="NZ_JACOPH010000001.1"/>
</dbReference>
<evidence type="ECO:0000259" key="9">
    <source>
        <dbReference type="SMART" id="SM00977"/>
    </source>
</evidence>
<comment type="function">
    <text evidence="8">Ligates lysine onto the cytidine present at position 34 of the AUA codon-specific tRNA(Ile) that contains the anticodon CAU, in an ATP-dependent manner. Cytidine is converted to lysidine, thus changing the amino acid specificity of the tRNA from methionine to isoleucine.</text>
</comment>
<dbReference type="EC" id="6.3.4.19" evidence="8"/>
<keyword evidence="11" id="KW-1185">Reference proteome</keyword>
<dbReference type="InterPro" id="IPR012795">
    <property type="entry name" value="tRNA_Ile_lys_synt_N"/>
</dbReference>
<dbReference type="GO" id="GO:0032267">
    <property type="term" value="F:tRNA(Ile)-lysidine synthase activity"/>
    <property type="evidence" value="ECO:0007669"/>
    <property type="project" value="UniProtKB-EC"/>
</dbReference>
<dbReference type="InterPro" id="IPR012094">
    <property type="entry name" value="tRNA_Ile_lys_synt"/>
</dbReference>
<gene>
    <name evidence="8 10" type="primary">tilS</name>
    <name evidence="10" type="ORF">H8S17_01615</name>
</gene>
<evidence type="ECO:0000256" key="3">
    <source>
        <dbReference type="ARBA" id="ARBA00022598"/>
    </source>
</evidence>
<dbReference type="NCBIfam" id="TIGR02433">
    <property type="entry name" value="lysidine_TilS_C"/>
    <property type="match status" value="1"/>
</dbReference>
<dbReference type="SUPFAM" id="SSF52402">
    <property type="entry name" value="Adenine nucleotide alpha hydrolases-like"/>
    <property type="match status" value="1"/>
</dbReference>
<evidence type="ECO:0000256" key="5">
    <source>
        <dbReference type="ARBA" id="ARBA00022741"/>
    </source>
</evidence>
<dbReference type="InterPro" id="IPR014729">
    <property type="entry name" value="Rossmann-like_a/b/a_fold"/>
</dbReference>
<reference evidence="10" key="1">
    <citation type="submission" date="2020-08" db="EMBL/GenBank/DDBJ databases">
        <title>Genome public.</title>
        <authorList>
            <person name="Liu C."/>
            <person name="Sun Q."/>
        </authorList>
    </citation>
    <scope>NUCLEOTIDE SEQUENCE</scope>
    <source>
        <strain evidence="10">BX1005</strain>
    </source>
</reference>
<organism evidence="10 11">
    <name type="scientific">Roseburia zhanii</name>
    <dbReference type="NCBI Taxonomy" id="2763064"/>
    <lineage>
        <taxon>Bacteria</taxon>
        <taxon>Bacillati</taxon>
        <taxon>Bacillota</taxon>
        <taxon>Clostridia</taxon>
        <taxon>Lachnospirales</taxon>
        <taxon>Lachnospiraceae</taxon>
        <taxon>Roseburia</taxon>
    </lineage>
</organism>
<keyword evidence="4 8" id="KW-0819">tRNA processing</keyword>
<keyword evidence="5 8" id="KW-0547">Nucleotide-binding</keyword>
<comment type="similarity">
    <text evidence="8">Belongs to the tRNA(Ile)-lysidine synthase family.</text>
</comment>
<accession>A0A923LL95</accession>
<dbReference type="SUPFAM" id="SSF56037">
    <property type="entry name" value="PheT/TilS domain"/>
    <property type="match status" value="1"/>
</dbReference>
<keyword evidence="3 8" id="KW-0436">Ligase</keyword>
<dbReference type="GO" id="GO:0005524">
    <property type="term" value="F:ATP binding"/>
    <property type="evidence" value="ECO:0007669"/>
    <property type="project" value="UniProtKB-UniRule"/>
</dbReference>
<dbReference type="CDD" id="cd01992">
    <property type="entry name" value="TilS_N"/>
    <property type="match status" value="1"/>
</dbReference>
<evidence type="ECO:0000256" key="6">
    <source>
        <dbReference type="ARBA" id="ARBA00022840"/>
    </source>
</evidence>
<evidence type="ECO:0000256" key="2">
    <source>
        <dbReference type="ARBA" id="ARBA00022490"/>
    </source>
</evidence>
<feature type="binding site" evidence="8">
    <location>
        <begin position="28"/>
        <end position="33"/>
    </location>
    <ligand>
        <name>ATP</name>
        <dbReference type="ChEBI" id="CHEBI:30616"/>
    </ligand>
</feature>
<dbReference type="AlphaFoldDB" id="A0A923LL95"/>
<evidence type="ECO:0000256" key="7">
    <source>
        <dbReference type="ARBA" id="ARBA00048539"/>
    </source>
</evidence>
<dbReference type="SMART" id="SM00977">
    <property type="entry name" value="TilS_C"/>
    <property type="match status" value="1"/>
</dbReference>
<sequence>MYMTDKIAEYIRKEHMINAGEHICVGVSGGADSVCLFRILEHLRKSMGFTMSVVHIEHGIRGKESLSDMEFVKNLADAYQIPFFAYTFPVEQIAKEEGLSVEEAGRKVRYEAFAKEAEKYGKHQTVKTALAHHADDNAETILFHMCRGSGIEGLAGIRPVRDQIIRPLLCVARSEIKAYLTEIGQEYRTDATNADITYSRNRLRNCVMPELERINERAVSHINCLSEDIREVSDYLAEESKRILKERLCKEPSGSICFSLDSFDKNPLFLQRQVMLLLLAEISGSRKDLGREHAEALLKLSNNQVGKKVFLPYGILAEKTYGALLFTDKSAADQQKKEPVFLWQGIEMEEVLREINAKGETSGNLSVFGRKVCCRIFKRKKKDREIPKNQYTKWFDYDKIENGLCFRGREPADYFITDGYGHKKKLKEYLINEKIPKAERENIPLLADGSHILWIIGYRISEYYKITEDTEYVLEVQFMEDVT</sequence>
<keyword evidence="6 8" id="KW-0067">ATP-binding</keyword>
<evidence type="ECO:0000313" key="11">
    <source>
        <dbReference type="Proteomes" id="UP000606720"/>
    </source>
</evidence>
<evidence type="ECO:0000256" key="4">
    <source>
        <dbReference type="ARBA" id="ARBA00022694"/>
    </source>
</evidence>
<dbReference type="NCBIfam" id="TIGR02432">
    <property type="entry name" value="lysidine_TilS_N"/>
    <property type="match status" value="1"/>
</dbReference>
<comment type="caution">
    <text evidence="10">The sequence shown here is derived from an EMBL/GenBank/DDBJ whole genome shotgun (WGS) entry which is preliminary data.</text>
</comment>
<dbReference type="SUPFAM" id="SSF82829">
    <property type="entry name" value="MesJ substrate recognition domain-like"/>
    <property type="match status" value="1"/>
</dbReference>
<dbReference type="Proteomes" id="UP000606720">
    <property type="component" value="Unassembled WGS sequence"/>
</dbReference>
<dbReference type="Pfam" id="PF01171">
    <property type="entry name" value="ATP_bind_3"/>
    <property type="match status" value="1"/>
</dbReference>
<dbReference type="EMBL" id="JACOPH010000001">
    <property type="protein sequence ID" value="MBC5712919.1"/>
    <property type="molecule type" value="Genomic_DNA"/>
</dbReference>
<comment type="subcellular location">
    <subcellularLocation>
        <location evidence="1 8">Cytoplasm</location>
    </subcellularLocation>
</comment>
<dbReference type="PANTHER" id="PTHR43033:SF1">
    <property type="entry name" value="TRNA(ILE)-LYSIDINE SYNTHASE-RELATED"/>
    <property type="match status" value="1"/>
</dbReference>
<dbReference type="Gene3D" id="3.30.465.60">
    <property type="match status" value="1"/>
</dbReference>
<dbReference type="GO" id="GO:0005737">
    <property type="term" value="C:cytoplasm"/>
    <property type="evidence" value="ECO:0007669"/>
    <property type="project" value="UniProtKB-SubCell"/>
</dbReference>
<evidence type="ECO:0000256" key="1">
    <source>
        <dbReference type="ARBA" id="ARBA00004496"/>
    </source>
</evidence>
<protein>
    <recommendedName>
        <fullName evidence="8">tRNA(Ile)-lysidine synthase</fullName>
        <ecNumber evidence="8">6.3.4.19</ecNumber>
    </recommendedName>
    <alternativeName>
        <fullName evidence="8">tRNA(Ile)-2-lysyl-cytidine synthase</fullName>
    </alternativeName>
    <alternativeName>
        <fullName evidence="8">tRNA(Ile)-lysidine synthetase</fullName>
    </alternativeName>
</protein>
<dbReference type="HAMAP" id="MF_01161">
    <property type="entry name" value="tRNA_Ile_lys_synt"/>
    <property type="match status" value="1"/>
</dbReference>
<dbReference type="InterPro" id="IPR012796">
    <property type="entry name" value="Lysidine-tRNA-synth_C"/>
</dbReference>
<dbReference type="Pfam" id="PF11734">
    <property type="entry name" value="TilS_C"/>
    <property type="match status" value="1"/>
</dbReference>
<comment type="domain">
    <text evidence="8">The N-terminal region contains the highly conserved SGGXDS motif, predicted to be a P-loop motif involved in ATP binding.</text>
</comment>
<evidence type="ECO:0000313" key="10">
    <source>
        <dbReference type="EMBL" id="MBC5712919.1"/>
    </source>
</evidence>
<feature type="domain" description="Lysidine-tRNA(Ile) synthetase C-terminal" evidence="9">
    <location>
        <begin position="404"/>
        <end position="476"/>
    </location>
</feature>
<proteinExistence type="inferred from homology"/>
<evidence type="ECO:0000256" key="8">
    <source>
        <dbReference type="HAMAP-Rule" id="MF_01161"/>
    </source>
</evidence>